<evidence type="ECO:0000259" key="1">
    <source>
        <dbReference type="Pfam" id="PF26124"/>
    </source>
</evidence>
<feature type="domain" description="DUF8038" evidence="1">
    <location>
        <begin position="1038"/>
        <end position="1207"/>
    </location>
</feature>
<evidence type="ECO:0000313" key="3">
    <source>
        <dbReference type="Proteomes" id="UP000036325"/>
    </source>
</evidence>
<reference evidence="2 3" key="1">
    <citation type="submission" date="2015-02" db="EMBL/GenBank/DDBJ databases">
        <title>Pseudomonas helleri sp. nov. and Pseudomonas weihenstephanensis sp. nov., isolated from raw cows milk.</title>
        <authorList>
            <person name="von Neubeck M."/>
            <person name="Huptas C."/>
            <person name="Wenning M."/>
            <person name="Scherer S."/>
        </authorList>
    </citation>
    <scope>NUCLEOTIDE SEQUENCE [LARGE SCALE GENOMIC DNA]</scope>
    <source>
        <strain evidence="2 3">DSM 29166</strain>
    </source>
</reference>
<sequence length="1213" mass="131853">MAALVAQALRVGESTGHLPERIDNIVPTSTFGQWWAHLHQAVQSPAFLHWAAAQKLDLSKPIQLYPNTEPPQQDYIAGMVAGERTLFVASDRGNRWTLEPILQAARIISPTVGTTNLFESPTLSTSAPYKVVANFYSERIDPQPPEDMGSRAEQLEQVKAFVHLPPTDPMRSSAARSEKALEEARSKLIENHDAHQLYVQLADIIKRSEERATAFKRRSALPVSDSEHIPPAQLENQLSQAILSDVSGASITLHPDSPWRALHTDSTMTLDRFISENGWLAPSSHDALTSLAQVLTQPLLATPPHGNFGGALCWSIPLSDEDQSRVLAAITQNGLGLGGLPSDEQGVLSYLTRNLELTADERQNPRAVIQALLATPKAQALGLALERKFKGFSTPDSINDWVLAALGASLERPSVAISALNPVRTGVAGFNLASEEHWGKPPATVVKGLTNHLIANRSISAVMAPAAAHLLLSRKAPEFLVRDIPSQVVYGSHTWMNFTTAVARIEAQAPGASSLMTFAQVLTHATTSPITAREQMMDYAAQRDALVDWGVVNGFMPASAEDVYTDVQMSNVSQAFNNQVTELSAASWVYATPLPERKKMALRVLTLAFGDRIPFEKKCITTVPPQRNFPGPYSVLDLYLQERFNGAHWFSSSEDVPIRGIKHHSGKLPDINKYFSAYLAAFFTAMEKGIAAQVKSLISNLPLEDRKNIEAGKLTVIKETTVGTTHGGWRVEETTVPNALLLRTLREGVTHTYEIKIRDNTVSKRNELNALALGAQFTSHSHGSVSGRVRTSPTLDAVTPSGAWSAKLTDEKKGTALVNMFTHERAQYIAAAMVENVGIRRLAAEARGLTTFETEVPFHKKVREFLLNLIPLRSAIQNFRQGNIGEGVVDLTLDVFCFAMGLGVAAKGAKALHVGLSTASKVAHSVRVLGRVAVSTLNPLSGVDDLARGIIKGGAKALRTLGHGLNKMRGVDLASIIRKPGIAQGAYRAASASEEIKLLAKLDEKTGCWYAIHPRTKTPFGPPLENFKPNVFSSSELKKSIDTLYSSFGTTPPIDICYATALLTAQADKKITASVFNALIVDTMNGVSPAFYQRMNINSGTLKNAFNIGDINESGLLSFVSKNGYNKDKITHMAYLHKASDNQTYLYHSNSHILDKYLGGIENRPSTAGKANVYTLDVQRQRGLQQFMEEGAGFTVAFTPASILNARVLAPAA</sequence>
<dbReference type="Pfam" id="PF26124">
    <property type="entry name" value="DUF8038"/>
    <property type="match status" value="1"/>
</dbReference>
<dbReference type="AlphaFoldDB" id="A0A0J6IPB3"/>
<dbReference type="STRING" id="1608994.TU86_08280"/>
<dbReference type="InterPro" id="IPR058351">
    <property type="entry name" value="DUF8038"/>
</dbReference>
<accession>A0A0J6IPB3</accession>
<dbReference type="EMBL" id="JYLF01000003">
    <property type="protein sequence ID" value="KMN13999.1"/>
    <property type="molecule type" value="Genomic_DNA"/>
</dbReference>
<gene>
    <name evidence="2" type="ORF">TU86_08280</name>
</gene>
<protein>
    <recommendedName>
        <fullName evidence="1">DUF8038 domain-containing protein</fullName>
    </recommendedName>
</protein>
<dbReference type="Proteomes" id="UP000036325">
    <property type="component" value="Unassembled WGS sequence"/>
</dbReference>
<proteinExistence type="predicted"/>
<organism evidence="2 3">
    <name type="scientific">Pseudomonas weihenstephanensis</name>
    <dbReference type="NCBI Taxonomy" id="1608994"/>
    <lineage>
        <taxon>Bacteria</taxon>
        <taxon>Pseudomonadati</taxon>
        <taxon>Pseudomonadota</taxon>
        <taxon>Gammaproteobacteria</taxon>
        <taxon>Pseudomonadales</taxon>
        <taxon>Pseudomonadaceae</taxon>
        <taxon>Pseudomonas</taxon>
    </lineage>
</organism>
<dbReference type="PATRIC" id="fig|1608994.3.peg.2272"/>
<evidence type="ECO:0000313" key="2">
    <source>
        <dbReference type="EMBL" id="KMN13999.1"/>
    </source>
</evidence>
<name>A0A0J6IPB3_9PSED</name>
<comment type="caution">
    <text evidence="2">The sequence shown here is derived from an EMBL/GenBank/DDBJ whole genome shotgun (WGS) entry which is preliminary data.</text>
</comment>